<protein>
    <submittedName>
        <fullName evidence="1">Uncharacterized protein</fullName>
    </submittedName>
</protein>
<sequence length="126" mass="14699">MSIFGNFKNIPKRWTNLSVANVAVIAIYMRPDWPPELIDREQDKDKRKRLVAILRWSVGELGAYKGKRMFVALKNVHCFELHHETFWFGKSAKQLRSQRGHDREGLLDPKPRSWPSGALITRILLC</sequence>
<organism evidence="1 2">
    <name type="scientific">Rhynchophorus ferrugineus</name>
    <name type="common">Red palm weevil</name>
    <name type="synonym">Curculio ferrugineus</name>
    <dbReference type="NCBI Taxonomy" id="354439"/>
    <lineage>
        <taxon>Eukaryota</taxon>
        <taxon>Metazoa</taxon>
        <taxon>Ecdysozoa</taxon>
        <taxon>Arthropoda</taxon>
        <taxon>Hexapoda</taxon>
        <taxon>Insecta</taxon>
        <taxon>Pterygota</taxon>
        <taxon>Neoptera</taxon>
        <taxon>Endopterygota</taxon>
        <taxon>Coleoptera</taxon>
        <taxon>Polyphaga</taxon>
        <taxon>Cucujiformia</taxon>
        <taxon>Curculionidae</taxon>
        <taxon>Dryophthorinae</taxon>
        <taxon>Rhynchophorus</taxon>
    </lineage>
</organism>
<name>A0A834MGL9_RHYFE</name>
<keyword evidence="2" id="KW-1185">Reference proteome</keyword>
<dbReference type="EMBL" id="JAACXV010000415">
    <property type="protein sequence ID" value="KAF7277694.1"/>
    <property type="molecule type" value="Genomic_DNA"/>
</dbReference>
<proteinExistence type="predicted"/>
<evidence type="ECO:0000313" key="1">
    <source>
        <dbReference type="EMBL" id="KAF7277694.1"/>
    </source>
</evidence>
<comment type="caution">
    <text evidence="1">The sequence shown here is derived from an EMBL/GenBank/DDBJ whole genome shotgun (WGS) entry which is preliminary data.</text>
</comment>
<evidence type="ECO:0000313" key="2">
    <source>
        <dbReference type="Proteomes" id="UP000625711"/>
    </source>
</evidence>
<accession>A0A834MGL9</accession>
<reference evidence="1" key="1">
    <citation type="submission" date="2020-08" db="EMBL/GenBank/DDBJ databases">
        <title>Genome sequencing and assembly of the red palm weevil Rhynchophorus ferrugineus.</title>
        <authorList>
            <person name="Dias G.B."/>
            <person name="Bergman C.M."/>
            <person name="Manee M."/>
        </authorList>
    </citation>
    <scope>NUCLEOTIDE SEQUENCE</scope>
    <source>
        <strain evidence="1">AA-2017</strain>
        <tissue evidence="1">Whole larva</tissue>
    </source>
</reference>
<dbReference type="Proteomes" id="UP000625711">
    <property type="component" value="Unassembled WGS sequence"/>
</dbReference>
<dbReference type="AlphaFoldDB" id="A0A834MGL9"/>
<gene>
    <name evidence="1" type="ORF">GWI33_009305</name>
</gene>